<keyword evidence="2" id="KW-1133">Transmembrane helix</keyword>
<dbReference type="Pfam" id="PF08448">
    <property type="entry name" value="PAS_4"/>
    <property type="match status" value="1"/>
</dbReference>
<dbReference type="GO" id="GO:0006355">
    <property type="term" value="P:regulation of DNA-templated transcription"/>
    <property type="evidence" value="ECO:0007669"/>
    <property type="project" value="InterPro"/>
</dbReference>
<dbReference type="CDD" id="cd00130">
    <property type="entry name" value="PAS"/>
    <property type="match status" value="3"/>
</dbReference>
<feature type="domain" description="PAC" evidence="4">
    <location>
        <begin position="787"/>
        <end position="839"/>
    </location>
</feature>
<dbReference type="InterPro" id="IPR000014">
    <property type="entry name" value="PAS"/>
</dbReference>
<dbReference type="InterPro" id="IPR029016">
    <property type="entry name" value="GAF-like_dom_sf"/>
</dbReference>
<dbReference type="InterPro" id="IPR001633">
    <property type="entry name" value="EAL_dom"/>
</dbReference>
<dbReference type="Gene3D" id="3.30.450.20">
    <property type="entry name" value="PAS domain"/>
    <property type="match status" value="3"/>
</dbReference>
<dbReference type="Pfam" id="PF01590">
    <property type="entry name" value="GAF"/>
    <property type="match status" value="1"/>
</dbReference>
<feature type="domain" description="GGDEF" evidence="6">
    <location>
        <begin position="1039"/>
        <end position="1172"/>
    </location>
</feature>
<dbReference type="CDD" id="cd01949">
    <property type="entry name" value="GGDEF"/>
    <property type="match status" value="1"/>
</dbReference>
<organism evidence="7 8">
    <name type="scientific">Pseudazoarcus pumilus</name>
    <dbReference type="NCBI Taxonomy" id="2067960"/>
    <lineage>
        <taxon>Bacteria</taxon>
        <taxon>Pseudomonadati</taxon>
        <taxon>Pseudomonadota</taxon>
        <taxon>Betaproteobacteria</taxon>
        <taxon>Rhodocyclales</taxon>
        <taxon>Zoogloeaceae</taxon>
        <taxon>Pseudazoarcus</taxon>
    </lineage>
</organism>
<dbReference type="Pfam" id="PF00989">
    <property type="entry name" value="PAS"/>
    <property type="match status" value="1"/>
</dbReference>
<dbReference type="SUPFAM" id="SSF141868">
    <property type="entry name" value="EAL domain-like"/>
    <property type="match status" value="1"/>
</dbReference>
<evidence type="ECO:0000259" key="6">
    <source>
        <dbReference type="PROSITE" id="PS50887"/>
    </source>
</evidence>
<dbReference type="InterPro" id="IPR013655">
    <property type="entry name" value="PAS_fold_3"/>
</dbReference>
<evidence type="ECO:0008006" key="9">
    <source>
        <dbReference type="Google" id="ProtNLM"/>
    </source>
</evidence>
<feature type="domain" description="PAC" evidence="4">
    <location>
        <begin position="540"/>
        <end position="591"/>
    </location>
</feature>
<dbReference type="SMART" id="SM00065">
    <property type="entry name" value="GAF"/>
    <property type="match status" value="1"/>
</dbReference>
<dbReference type="InterPro" id="IPR000160">
    <property type="entry name" value="GGDEF_dom"/>
</dbReference>
<dbReference type="PANTHER" id="PTHR44757">
    <property type="entry name" value="DIGUANYLATE CYCLASE DGCP"/>
    <property type="match status" value="1"/>
</dbReference>
<dbReference type="Gene3D" id="3.20.20.450">
    <property type="entry name" value="EAL domain"/>
    <property type="match status" value="1"/>
</dbReference>
<dbReference type="GO" id="GO:0071732">
    <property type="term" value="P:cellular response to nitric oxide"/>
    <property type="evidence" value="ECO:0007669"/>
    <property type="project" value="UniProtKB-ARBA"/>
</dbReference>
<evidence type="ECO:0000256" key="1">
    <source>
        <dbReference type="ARBA" id="ARBA00051114"/>
    </source>
</evidence>
<dbReference type="PROSITE" id="PS50883">
    <property type="entry name" value="EAL"/>
    <property type="match status" value="1"/>
</dbReference>
<sequence length="1438" mass="157894">MLIARKYGGSGISTSRGQARSGCNAVRQVAPTRAVTCFPVRCPYCWRQPEIAWRAGDMRLARNLGAGSITLIYATLAIAWIVGTAALLEVTTADPELRMRIEIAKGAAFVVVTGGLLYWLLNQAQSSLGGALVDASSYEWRHLAVLLVILALAVPLISFAVFFVTARQVENDSLRNLQAVNASKVRQLEVWLAERRGDALTLAASQGFIEQVVALQGDPALPVREAVVERLQVLRDAFAYESVTLLDATGKPMLAAGEPIHMDADHEVLAHDVTSVGEVRMGDVHADKFGVHMSFAVSLRQSKAAPPIGVVILRINPQDFLFPLVDHWPLTGASGESVLLRRDGDEAVFLNTPRHVDAPPLSLHTPLSERGLAASAALHASAPGNMTSLDYRGNEVLSSWQAVAGTGWTMLSKQDRHEALQPARTTATWAALVALLACTLVILAVGMLFRQQRVARELALQLESEERFRNLLQSVPSVAVQGYAMNGTTNYWNRASERLYGYRADEAIGRSLLDLIIPPEMHEGVREAMQRMADTGEQIPASELTLMRKDGSRVTVYSAHATVQVPGKEPELFCIDVDLSERIEAEAALRTSEAEFRTLAEAMPQIVWVTLPDGYHVQFNQYWLDYTGLTLEESLGFGWNAPFHPEDRGRAARTWQEAVDSGEPYEIEYRLRRHDGVYHWMLGRALPLRDESGRIVKWFGTCTDIDDIKCTVERLDEAQRIARLGDWECDLDTEEIRWSPQVFEIFGRDPALGPPANFAENDRLFDDASRSVVAERIARALDTGLTQEYELRVTRPNGSERYVSVVAVPRQDEQGRVAGLFGTVQDITAQKRDELALRSRAHQQVLVATLGRLALTDSDLEGIFDAAADALADGLGVEFARVVLRTEEDQFVMRAGVGWRDDWIGRRIDGTQGVSHVSSVLEAQGPLIVDDFATEGRFATTGMIASHAIVSGIDVPIGRSDKPLGVLGAYARTTQRFSADDIGFLQSIANTLNTAIERAHAKEQLTYMVQHDALTGLPNRLLLTDRLNVAMTASRRTGKRVALMFMDLDRFKNVNDVFGHDGGDLVLKEVAARLHGGVRASDTISRQGGDEFLVVLPEIDSDDDAARVAEKLLAAVLSPFQLYGTEVVLGASIGIVCFPDNGDDVETLMRNADVAMYAAKEQGRGRYQFYSADMNARAHERLILEGDLRHAIARDELFLVFQPQINLARDEVIGLEALLRWRHPTRGVVPPAQFIPIAEDSGLITSIGTWAMEAACRQHAQWLDEGAVDGTMAVNVSALQFQQKDFVDTVSAVLERSGLPAHALELEVTESVVMRGIDEVLDKLHRLDALGIQVAIDDFGTGYSSLSYLRQFPIDRLKIDQSFIRGLPADRESAAIVQAVVALGHSLALDVLAEGVETDEQADYLRGIGCNAGQGYLFAKPAESDACSALLRAFRVKE</sequence>
<dbReference type="PANTHER" id="PTHR44757:SF2">
    <property type="entry name" value="BIOFILM ARCHITECTURE MAINTENANCE PROTEIN MBAA"/>
    <property type="match status" value="1"/>
</dbReference>
<dbReference type="SUPFAM" id="SSF55785">
    <property type="entry name" value="PYP-like sensor domain (PAS domain)"/>
    <property type="match status" value="3"/>
</dbReference>
<proteinExistence type="predicted"/>
<dbReference type="InterPro" id="IPR043128">
    <property type="entry name" value="Rev_trsase/Diguanyl_cyclase"/>
</dbReference>
<dbReference type="EMBL" id="CP025682">
    <property type="protein sequence ID" value="AUN93527.1"/>
    <property type="molecule type" value="Genomic_DNA"/>
</dbReference>
<evidence type="ECO:0000259" key="5">
    <source>
        <dbReference type="PROSITE" id="PS50883"/>
    </source>
</evidence>
<dbReference type="SMART" id="SM00267">
    <property type="entry name" value="GGDEF"/>
    <property type="match status" value="1"/>
</dbReference>
<dbReference type="GO" id="GO:0071111">
    <property type="term" value="F:cyclic-guanylate-specific phosphodiesterase activity"/>
    <property type="evidence" value="ECO:0007669"/>
    <property type="project" value="UniProtKB-EC"/>
</dbReference>
<feature type="transmembrane region" description="Helical" evidence="2">
    <location>
        <begin position="141"/>
        <end position="166"/>
    </location>
</feature>
<reference evidence="7 8" key="1">
    <citation type="submission" date="2018-01" db="EMBL/GenBank/DDBJ databases">
        <authorList>
            <person name="Fu G.-Y."/>
        </authorList>
    </citation>
    <scope>NUCLEOTIDE SEQUENCE [LARGE SCALE GENOMIC DNA]</scope>
    <source>
        <strain evidence="7 8">SY39</strain>
    </source>
</reference>
<dbReference type="Pfam" id="PF00563">
    <property type="entry name" value="EAL"/>
    <property type="match status" value="1"/>
</dbReference>
<dbReference type="InterPro" id="IPR001610">
    <property type="entry name" value="PAC"/>
</dbReference>
<dbReference type="NCBIfam" id="TIGR00229">
    <property type="entry name" value="sensory_box"/>
    <property type="match status" value="3"/>
</dbReference>
<dbReference type="Gene3D" id="3.30.450.40">
    <property type="match status" value="1"/>
</dbReference>
<dbReference type="NCBIfam" id="TIGR00254">
    <property type="entry name" value="GGDEF"/>
    <property type="match status" value="1"/>
</dbReference>
<dbReference type="FunFam" id="3.20.20.450:FF:000001">
    <property type="entry name" value="Cyclic di-GMP phosphodiesterase yahA"/>
    <property type="match status" value="1"/>
</dbReference>
<dbReference type="PROSITE" id="PS50112">
    <property type="entry name" value="PAS"/>
    <property type="match status" value="2"/>
</dbReference>
<dbReference type="OrthoDB" id="9813903at2"/>
<comment type="catalytic activity">
    <reaction evidence="1">
        <text>3',3'-c-di-GMP + H2O = 5'-phosphoguanylyl(3'-&gt;5')guanosine + H(+)</text>
        <dbReference type="Rhea" id="RHEA:24902"/>
        <dbReference type="ChEBI" id="CHEBI:15377"/>
        <dbReference type="ChEBI" id="CHEBI:15378"/>
        <dbReference type="ChEBI" id="CHEBI:58754"/>
        <dbReference type="ChEBI" id="CHEBI:58805"/>
        <dbReference type="EC" id="3.1.4.52"/>
    </reaction>
    <physiologicalReaction direction="left-to-right" evidence="1">
        <dbReference type="Rhea" id="RHEA:24903"/>
    </physiologicalReaction>
</comment>
<dbReference type="Proteomes" id="UP000242205">
    <property type="component" value="Chromosome"/>
</dbReference>
<dbReference type="InterPro" id="IPR013767">
    <property type="entry name" value="PAS_fold"/>
</dbReference>
<feature type="domain" description="PAS" evidence="3">
    <location>
        <begin position="592"/>
        <end position="662"/>
    </location>
</feature>
<dbReference type="InterPro" id="IPR052155">
    <property type="entry name" value="Biofilm_reg_signaling"/>
</dbReference>
<dbReference type="SUPFAM" id="SSF55781">
    <property type="entry name" value="GAF domain-like"/>
    <property type="match status" value="1"/>
</dbReference>
<dbReference type="InterPro" id="IPR000700">
    <property type="entry name" value="PAS-assoc_C"/>
</dbReference>
<evidence type="ECO:0000313" key="8">
    <source>
        <dbReference type="Proteomes" id="UP000242205"/>
    </source>
</evidence>
<gene>
    <name evidence="7" type="ORF">C0099_00395</name>
</gene>
<dbReference type="Gene3D" id="2.10.70.100">
    <property type="match status" value="1"/>
</dbReference>
<dbReference type="InterPro" id="IPR003018">
    <property type="entry name" value="GAF"/>
</dbReference>
<feature type="transmembrane region" description="Helical" evidence="2">
    <location>
        <begin position="103"/>
        <end position="121"/>
    </location>
</feature>
<feature type="domain" description="PAC" evidence="4">
    <location>
        <begin position="665"/>
        <end position="717"/>
    </location>
</feature>
<accession>A0A2I6S2T3</accession>
<evidence type="ECO:0000256" key="2">
    <source>
        <dbReference type="SAM" id="Phobius"/>
    </source>
</evidence>
<evidence type="ECO:0000259" key="4">
    <source>
        <dbReference type="PROSITE" id="PS50113"/>
    </source>
</evidence>
<dbReference type="SMART" id="SM00086">
    <property type="entry name" value="PAC"/>
    <property type="match status" value="3"/>
</dbReference>
<dbReference type="CDD" id="cd01948">
    <property type="entry name" value="EAL"/>
    <property type="match status" value="1"/>
</dbReference>
<dbReference type="KEGG" id="atw:C0099_00395"/>
<feature type="transmembrane region" description="Helical" evidence="2">
    <location>
        <begin position="71"/>
        <end position="91"/>
    </location>
</feature>
<feature type="domain" description="PAS" evidence="3">
    <location>
        <begin position="464"/>
        <end position="536"/>
    </location>
</feature>
<dbReference type="Gene3D" id="3.30.70.270">
    <property type="match status" value="1"/>
</dbReference>
<dbReference type="InterPro" id="IPR029787">
    <property type="entry name" value="Nucleotide_cyclase"/>
</dbReference>
<evidence type="ECO:0000313" key="7">
    <source>
        <dbReference type="EMBL" id="AUN93527.1"/>
    </source>
</evidence>
<name>A0A2I6S2T3_9RHOO</name>
<dbReference type="Pfam" id="PF00990">
    <property type="entry name" value="GGDEF"/>
    <property type="match status" value="1"/>
</dbReference>
<dbReference type="PROSITE" id="PS50113">
    <property type="entry name" value="PAC"/>
    <property type="match status" value="3"/>
</dbReference>
<keyword evidence="2" id="KW-0812">Transmembrane</keyword>
<feature type="domain" description="EAL" evidence="5">
    <location>
        <begin position="1181"/>
        <end position="1435"/>
    </location>
</feature>
<keyword evidence="8" id="KW-1185">Reference proteome</keyword>
<dbReference type="InterPro" id="IPR035965">
    <property type="entry name" value="PAS-like_dom_sf"/>
</dbReference>
<dbReference type="InterPro" id="IPR013656">
    <property type="entry name" value="PAS_4"/>
</dbReference>
<dbReference type="SMART" id="SM00091">
    <property type="entry name" value="PAS"/>
    <property type="match status" value="3"/>
</dbReference>
<dbReference type="SMART" id="SM00052">
    <property type="entry name" value="EAL"/>
    <property type="match status" value="1"/>
</dbReference>
<dbReference type="PROSITE" id="PS50887">
    <property type="entry name" value="GGDEF"/>
    <property type="match status" value="1"/>
</dbReference>
<dbReference type="FunFam" id="3.30.450.20:FF:000099">
    <property type="entry name" value="Sensory box sensor histidine kinase"/>
    <property type="match status" value="1"/>
</dbReference>
<evidence type="ECO:0000259" key="3">
    <source>
        <dbReference type="PROSITE" id="PS50112"/>
    </source>
</evidence>
<keyword evidence="2" id="KW-0472">Membrane</keyword>
<feature type="transmembrane region" description="Helical" evidence="2">
    <location>
        <begin position="426"/>
        <end position="449"/>
    </location>
</feature>
<dbReference type="InterPro" id="IPR035919">
    <property type="entry name" value="EAL_sf"/>
</dbReference>
<protein>
    <recommendedName>
        <fullName evidence="9">EAL domain-containing protein</fullName>
    </recommendedName>
</protein>
<dbReference type="Pfam" id="PF08447">
    <property type="entry name" value="PAS_3"/>
    <property type="match status" value="1"/>
</dbReference>
<dbReference type="SUPFAM" id="SSF55073">
    <property type="entry name" value="Nucleotide cyclase"/>
    <property type="match status" value="1"/>
</dbReference>
<dbReference type="FunFam" id="3.30.70.270:FF:000001">
    <property type="entry name" value="Diguanylate cyclase domain protein"/>
    <property type="match status" value="1"/>
</dbReference>